<evidence type="ECO:0000256" key="6">
    <source>
        <dbReference type="HAMAP-Rule" id="MF_01265"/>
    </source>
</evidence>
<comment type="catalytic activity">
    <reaction evidence="6">
        <text>L-aspartate + NADP(+) + H2O = oxaloacetate + NH4(+) + NADPH + H(+)</text>
        <dbReference type="Rhea" id="RHEA:11784"/>
        <dbReference type="ChEBI" id="CHEBI:15377"/>
        <dbReference type="ChEBI" id="CHEBI:15378"/>
        <dbReference type="ChEBI" id="CHEBI:16452"/>
        <dbReference type="ChEBI" id="CHEBI:28938"/>
        <dbReference type="ChEBI" id="CHEBI:29991"/>
        <dbReference type="ChEBI" id="CHEBI:57783"/>
        <dbReference type="ChEBI" id="CHEBI:58349"/>
        <dbReference type="EC" id="1.4.1.21"/>
    </reaction>
</comment>
<dbReference type="eggNOG" id="COG1712">
    <property type="taxonomic scope" value="Bacteria"/>
</dbReference>
<dbReference type="SUPFAM" id="SSF51735">
    <property type="entry name" value="NAD(P)-binding Rossmann-fold domains"/>
    <property type="match status" value="1"/>
</dbReference>
<gene>
    <name evidence="6" type="primary">nadX</name>
    <name evidence="9" type="ordered locus">CTN_0745</name>
</gene>
<dbReference type="Pfam" id="PF01958">
    <property type="entry name" value="Asp_DH_C"/>
    <property type="match status" value="1"/>
</dbReference>
<dbReference type="InterPro" id="IPR002811">
    <property type="entry name" value="Asp_DH"/>
</dbReference>
<dbReference type="InterPro" id="IPR011182">
    <property type="entry name" value="L-Asp_DH"/>
</dbReference>
<dbReference type="Gene3D" id="3.30.360.10">
    <property type="entry name" value="Dihydrodipicolinate Reductase, domain 2"/>
    <property type="match status" value="1"/>
</dbReference>
<protein>
    <recommendedName>
        <fullName evidence="6">L-aspartate dehydrogenase</fullName>
        <ecNumber evidence="6">1.4.1.21</ecNumber>
    </recommendedName>
</protein>
<dbReference type="InterPro" id="IPR020626">
    <property type="entry name" value="Asp_DH_prok"/>
</dbReference>
<dbReference type="PANTHER" id="PTHR31873">
    <property type="entry name" value="L-ASPARTATE DEHYDROGENASE-RELATED"/>
    <property type="match status" value="1"/>
</dbReference>
<evidence type="ECO:0000313" key="9">
    <source>
        <dbReference type="EMBL" id="ACM22921.1"/>
    </source>
</evidence>
<evidence type="ECO:0000256" key="4">
    <source>
        <dbReference type="ARBA" id="ARBA00023002"/>
    </source>
</evidence>
<dbReference type="KEGG" id="tna:CTN_0745"/>
<evidence type="ECO:0000256" key="2">
    <source>
        <dbReference type="ARBA" id="ARBA00022642"/>
    </source>
</evidence>
<dbReference type="STRING" id="309803.CTN_0745"/>
<keyword evidence="4 6" id="KW-0560">Oxidoreductase</keyword>
<feature type="binding site" evidence="6">
    <location>
        <position position="171"/>
    </location>
    <ligand>
        <name>NAD(+)</name>
        <dbReference type="ChEBI" id="CHEBI:57540"/>
    </ligand>
</feature>
<dbReference type="GO" id="GO:0051287">
    <property type="term" value="F:NAD binding"/>
    <property type="evidence" value="ECO:0007669"/>
    <property type="project" value="UniProtKB-UniRule"/>
</dbReference>
<name>B9K7I8_THENN</name>
<comment type="similarity">
    <text evidence="1 6">Belongs to the L-aspartate dehydrogenase family.</text>
</comment>
<comment type="miscellaneous">
    <text evidence="6">The iminoaspartate product is unstable in aqueous solution and can decompose to oxaloacetate and ammonia.</text>
</comment>
<dbReference type="NCBIfam" id="TIGR03855">
    <property type="entry name" value="NAD_NadX"/>
    <property type="match status" value="1"/>
</dbReference>
<evidence type="ECO:0000256" key="1">
    <source>
        <dbReference type="ARBA" id="ARBA00008331"/>
    </source>
</evidence>
<evidence type="ECO:0000313" key="10">
    <source>
        <dbReference type="Proteomes" id="UP000000445"/>
    </source>
</evidence>
<keyword evidence="3 6" id="KW-0521">NADP</keyword>
<dbReference type="HOGENOM" id="CLU_089550_0_0_0"/>
<dbReference type="AlphaFoldDB" id="B9K7I8"/>
<dbReference type="Gene3D" id="3.40.50.720">
    <property type="entry name" value="NAD(P)-binding Rossmann-like Domain"/>
    <property type="match status" value="1"/>
</dbReference>
<feature type="domain" description="Aspartate dehydrogenase" evidence="7">
    <location>
        <begin position="149"/>
        <end position="234"/>
    </location>
</feature>
<proteinExistence type="inferred from homology"/>
<dbReference type="SUPFAM" id="SSF55347">
    <property type="entry name" value="Glyceraldehyde-3-phosphate dehydrogenase-like, C-terminal domain"/>
    <property type="match status" value="1"/>
</dbReference>
<evidence type="ECO:0000259" key="7">
    <source>
        <dbReference type="Pfam" id="PF01958"/>
    </source>
</evidence>
<comment type="function">
    <text evidence="6">Specifically catalyzes the NAD or NADP-dependent dehydrogenation of L-aspartate to iminoaspartate.</text>
</comment>
<dbReference type="GO" id="GO:0050661">
    <property type="term" value="F:NADP binding"/>
    <property type="evidence" value="ECO:0007669"/>
    <property type="project" value="UniProtKB-UniRule"/>
</dbReference>
<dbReference type="Proteomes" id="UP000000445">
    <property type="component" value="Chromosome"/>
</dbReference>
<keyword evidence="2 6" id="KW-0662">Pyridine nucleotide biosynthesis</keyword>
<dbReference type="InterPro" id="IPR005106">
    <property type="entry name" value="Asp/hSer_DH_NAD-bd"/>
</dbReference>
<dbReference type="InterPro" id="IPR036291">
    <property type="entry name" value="NAD(P)-bd_dom_sf"/>
</dbReference>
<feature type="domain" description="Aspartate/homoserine dehydrogenase NAD-binding" evidence="8">
    <location>
        <begin position="53"/>
        <end position="113"/>
    </location>
</feature>
<dbReference type="EC" id="1.4.1.21" evidence="6"/>
<comment type="catalytic activity">
    <reaction evidence="6">
        <text>L-aspartate + NAD(+) + H2O = oxaloacetate + NH4(+) + NADH + H(+)</text>
        <dbReference type="Rhea" id="RHEA:11788"/>
        <dbReference type="ChEBI" id="CHEBI:15377"/>
        <dbReference type="ChEBI" id="CHEBI:15378"/>
        <dbReference type="ChEBI" id="CHEBI:16452"/>
        <dbReference type="ChEBI" id="CHEBI:28938"/>
        <dbReference type="ChEBI" id="CHEBI:29991"/>
        <dbReference type="ChEBI" id="CHEBI:57540"/>
        <dbReference type="ChEBI" id="CHEBI:57945"/>
        <dbReference type="EC" id="1.4.1.21"/>
    </reaction>
</comment>
<reference evidence="9 10" key="1">
    <citation type="journal article" date="2009" name="Biosci. Biotechnol. Biochem.">
        <title>WeGAS: a web-based microbial genome annotation system.</title>
        <authorList>
            <person name="Lee D."/>
            <person name="Seo H."/>
            <person name="Park C."/>
            <person name="Park K."/>
        </authorList>
    </citation>
    <scope>NUCLEOTIDE SEQUENCE [LARGE SCALE GENOMIC DNA]</scope>
    <source>
        <strain evidence="10">ATCC 49049 / DSM 4359 / NBRC 107923 / NS-E</strain>
    </source>
</reference>
<comment type="pathway">
    <text evidence="6">Cofactor biosynthesis; NAD(+) biosynthesis; iminoaspartate from L-aspartate (dehydrogenase route): step 1/1.</text>
</comment>
<dbReference type="Pfam" id="PF03447">
    <property type="entry name" value="NAD_binding_3"/>
    <property type="match status" value="1"/>
</dbReference>
<sequence>MLGVKTMRVLIIGVGNIGKQILKMTHFEKVYAFDKFRKDHIPDIHWLEEFHVPEDVDTVIECASPEAVKEYSSQILKSPVNYLIISTSAFADRVFRESFFEELKVSPAKVFFPSGAIGGLDLLAAVRKNIHRVIIETRKHPKSLGINIEGETTVFEGSVEEAAKLFPRNINIASTVGLIAGFEKVKVIIKADSSLSNNVHIISVISDVGKYEFRIENLPSPENPKTSMVTVYSILKTIESLNSKIVFG</sequence>
<dbReference type="PANTHER" id="PTHR31873:SF6">
    <property type="entry name" value="ASPARTATE DEHYDROGENASE DOMAIN-CONTAINING PROTEIN"/>
    <property type="match status" value="1"/>
</dbReference>
<evidence type="ECO:0000259" key="8">
    <source>
        <dbReference type="Pfam" id="PF03447"/>
    </source>
</evidence>
<dbReference type="PIRSF" id="PIRSF005227">
    <property type="entry name" value="Asp_dh_NAD_syn"/>
    <property type="match status" value="1"/>
</dbReference>
<evidence type="ECO:0000256" key="3">
    <source>
        <dbReference type="ARBA" id="ARBA00022857"/>
    </source>
</evidence>
<dbReference type="GO" id="GO:0033735">
    <property type="term" value="F:aspartate dehydrogenase [NAD(P)+] activity"/>
    <property type="evidence" value="ECO:0007669"/>
    <property type="project" value="UniProtKB-EC"/>
</dbReference>
<dbReference type="GO" id="GO:0016639">
    <property type="term" value="F:oxidoreductase activity, acting on the CH-NH2 group of donors, NAD or NADP as acceptor"/>
    <property type="evidence" value="ECO:0007669"/>
    <property type="project" value="UniProtKB-UniRule"/>
</dbReference>
<dbReference type="UniPathway" id="UPA00253">
    <property type="reaction ID" value="UER00456"/>
</dbReference>
<evidence type="ECO:0000256" key="5">
    <source>
        <dbReference type="ARBA" id="ARBA00023027"/>
    </source>
</evidence>
<keyword evidence="10" id="KW-1185">Reference proteome</keyword>
<accession>B9K7I8</accession>
<feature type="binding site" evidence="6">
    <location>
        <position position="116"/>
    </location>
    <ligand>
        <name>NAD(+)</name>
        <dbReference type="ChEBI" id="CHEBI:57540"/>
    </ligand>
</feature>
<dbReference type="GO" id="GO:0009435">
    <property type="term" value="P:NAD+ biosynthetic process"/>
    <property type="evidence" value="ECO:0007669"/>
    <property type="project" value="UniProtKB-UniRule"/>
</dbReference>
<organism evidence="9 10">
    <name type="scientific">Thermotoga neapolitana (strain ATCC 49049 / DSM 4359 / NBRC 107923 / NS-E)</name>
    <dbReference type="NCBI Taxonomy" id="309803"/>
    <lineage>
        <taxon>Bacteria</taxon>
        <taxon>Thermotogati</taxon>
        <taxon>Thermotogota</taxon>
        <taxon>Thermotogae</taxon>
        <taxon>Thermotogales</taxon>
        <taxon>Thermotogaceae</taxon>
        <taxon>Thermotoga</taxon>
    </lineage>
</organism>
<dbReference type="HAMAP" id="MF_01265">
    <property type="entry name" value="NadX"/>
    <property type="match status" value="1"/>
</dbReference>
<dbReference type="EMBL" id="CP000916">
    <property type="protein sequence ID" value="ACM22921.1"/>
    <property type="molecule type" value="Genomic_DNA"/>
</dbReference>
<dbReference type="InterPro" id="IPR022487">
    <property type="entry name" value="Asp_DH_arc"/>
</dbReference>
<keyword evidence="5 6" id="KW-0520">NAD</keyword>
<dbReference type="NCBIfam" id="NF009829">
    <property type="entry name" value="PRK13303.1-4"/>
    <property type="match status" value="1"/>
</dbReference>
<feature type="active site" evidence="6">
    <location>
        <position position="200"/>
    </location>
</feature>